<keyword evidence="8" id="KW-1185">Reference proteome</keyword>
<feature type="domain" description="Lipoyl-binding" evidence="5">
    <location>
        <begin position="1"/>
        <end position="68"/>
    </location>
</feature>
<dbReference type="Pfam" id="PF02817">
    <property type="entry name" value="E3_binding"/>
    <property type="match status" value="2"/>
</dbReference>
<dbReference type="Gene3D" id="3.30.559.10">
    <property type="entry name" value="Chloramphenicol acetyltransferase-like domain"/>
    <property type="match status" value="1"/>
</dbReference>
<keyword evidence="2 4" id="KW-0450">Lipoyl</keyword>
<dbReference type="EC" id="2.3.1.-" evidence="4"/>
<reference evidence="7" key="1">
    <citation type="submission" date="2023-03" db="EMBL/GenBank/DDBJ databases">
        <authorList>
            <person name="Steffen K."/>
            <person name="Cardenas P."/>
        </authorList>
    </citation>
    <scope>NUCLEOTIDE SEQUENCE</scope>
</reference>
<comment type="cofactor">
    <cofactor evidence="4">
        <name>(R)-lipoate</name>
        <dbReference type="ChEBI" id="CHEBI:83088"/>
    </cofactor>
</comment>
<dbReference type="InterPro" id="IPR004167">
    <property type="entry name" value="PSBD"/>
</dbReference>
<dbReference type="PANTHER" id="PTHR23151">
    <property type="entry name" value="DIHYDROLIPOAMIDE ACETYL/SUCCINYL-TRANSFERASE-RELATED"/>
    <property type="match status" value="1"/>
</dbReference>
<dbReference type="InterPro" id="IPR001078">
    <property type="entry name" value="2-oxoacid_DH_actylTfrase"/>
</dbReference>
<feature type="domain" description="Peripheral subunit-binding (PSBD)" evidence="6">
    <location>
        <begin position="113"/>
        <end position="150"/>
    </location>
</feature>
<accession>A0AA35QRJ6</accession>
<dbReference type="InterPro" id="IPR011053">
    <property type="entry name" value="Single_hybrid_motif"/>
</dbReference>
<dbReference type="Proteomes" id="UP001174909">
    <property type="component" value="Unassembled WGS sequence"/>
</dbReference>
<comment type="similarity">
    <text evidence="1 4">Belongs to the 2-oxoacid dehydrogenase family.</text>
</comment>
<dbReference type="SUPFAM" id="SSF52777">
    <property type="entry name" value="CoA-dependent acyltransferases"/>
    <property type="match status" value="1"/>
</dbReference>
<keyword evidence="3" id="KW-0809">Transit peptide</keyword>
<name>A0AA35QRJ6_GEOBA</name>
<dbReference type="InterPro" id="IPR045257">
    <property type="entry name" value="E2/Pdx1"/>
</dbReference>
<keyword evidence="7" id="KW-0670">Pyruvate</keyword>
<evidence type="ECO:0000256" key="4">
    <source>
        <dbReference type="RuleBase" id="RU003423"/>
    </source>
</evidence>
<organism evidence="7 8">
    <name type="scientific">Geodia barretti</name>
    <name type="common">Barrett's horny sponge</name>
    <dbReference type="NCBI Taxonomy" id="519541"/>
    <lineage>
        <taxon>Eukaryota</taxon>
        <taxon>Metazoa</taxon>
        <taxon>Porifera</taxon>
        <taxon>Demospongiae</taxon>
        <taxon>Heteroscleromorpha</taxon>
        <taxon>Tetractinellida</taxon>
        <taxon>Astrophorina</taxon>
        <taxon>Geodiidae</taxon>
        <taxon>Geodia</taxon>
    </lineage>
</organism>
<dbReference type="EMBL" id="CASHTH010000022">
    <property type="protein sequence ID" value="CAI7989124.1"/>
    <property type="molecule type" value="Genomic_DNA"/>
</dbReference>
<dbReference type="PROSITE" id="PS51826">
    <property type="entry name" value="PSBD"/>
    <property type="match status" value="2"/>
</dbReference>
<evidence type="ECO:0000259" key="6">
    <source>
        <dbReference type="PROSITE" id="PS51826"/>
    </source>
</evidence>
<gene>
    <name evidence="7" type="ORF">GBAR_LOCUS135</name>
</gene>
<proteinExistence type="inferred from homology"/>
<dbReference type="SUPFAM" id="SSF51230">
    <property type="entry name" value="Single hybrid motif"/>
    <property type="match status" value="1"/>
</dbReference>
<dbReference type="PROSITE" id="PS50968">
    <property type="entry name" value="BIOTINYL_LIPOYL"/>
    <property type="match status" value="1"/>
</dbReference>
<evidence type="ECO:0000313" key="8">
    <source>
        <dbReference type="Proteomes" id="UP001174909"/>
    </source>
</evidence>
<feature type="domain" description="Peripheral subunit-binding (PSBD)" evidence="6">
    <location>
        <begin position="167"/>
        <end position="204"/>
    </location>
</feature>
<dbReference type="PROSITE" id="PS00189">
    <property type="entry name" value="LIPOYL"/>
    <property type="match status" value="1"/>
</dbReference>
<dbReference type="GO" id="GO:0045254">
    <property type="term" value="C:pyruvate dehydrogenase complex"/>
    <property type="evidence" value="ECO:0007669"/>
    <property type="project" value="InterPro"/>
</dbReference>
<dbReference type="GO" id="GO:0006086">
    <property type="term" value="P:pyruvate decarboxylation to acetyl-CoA"/>
    <property type="evidence" value="ECO:0007669"/>
    <property type="project" value="InterPro"/>
</dbReference>
<dbReference type="Pfam" id="PF00364">
    <property type="entry name" value="Biotin_lipoyl"/>
    <property type="match status" value="1"/>
</dbReference>
<dbReference type="InterPro" id="IPR036625">
    <property type="entry name" value="E3-bd_dom_sf"/>
</dbReference>
<dbReference type="Gene3D" id="4.10.320.10">
    <property type="entry name" value="E3-binding domain"/>
    <property type="match status" value="2"/>
</dbReference>
<protein>
    <recommendedName>
        <fullName evidence="4">Dihydrolipoamide acetyltransferase component of pyruvate dehydrogenase complex</fullName>
        <ecNumber evidence="4">2.3.1.-</ecNumber>
    </recommendedName>
</protein>
<dbReference type="PANTHER" id="PTHR23151:SF90">
    <property type="entry name" value="DIHYDROLIPOYLLYSINE-RESIDUE ACETYLTRANSFERASE COMPONENT OF PYRUVATE DEHYDROGENASE COMPLEX, MITOCHONDRIAL-RELATED"/>
    <property type="match status" value="1"/>
</dbReference>
<comment type="caution">
    <text evidence="7">The sequence shown here is derived from an EMBL/GenBank/DDBJ whole genome shotgun (WGS) entry which is preliminary data.</text>
</comment>
<keyword evidence="4" id="KW-0012">Acyltransferase</keyword>
<dbReference type="GO" id="GO:0016746">
    <property type="term" value="F:acyltransferase activity"/>
    <property type="evidence" value="ECO:0007669"/>
    <property type="project" value="UniProtKB-KW"/>
</dbReference>
<dbReference type="InterPro" id="IPR000089">
    <property type="entry name" value="Biotin_lipoyl"/>
</dbReference>
<evidence type="ECO:0000256" key="2">
    <source>
        <dbReference type="ARBA" id="ARBA00022823"/>
    </source>
</evidence>
<dbReference type="Pfam" id="PF00198">
    <property type="entry name" value="2-oxoacid_dh"/>
    <property type="match status" value="1"/>
</dbReference>
<sequence length="459" mass="48536">MGYDMREGTVVRWHKQEGEEVARGEVIADIETDKATVEFEAFTGGILHRQVAQEGIPVAVGDAIAVIAEPGESVGAAYFESSVSEEIPEPAVAETVPAKALEAVPARGDGEVRASPIARRLALERGIDLALVAGTGPGGRIVEKDVLEHSPAAADNNEISKPGDWVKASPLARRLAREQGIELTAIQGSGPEGRVVEKDVLEYVAPAVPTTELAGAPGAAPPKVAALAQEAEAGSRVELSRMRQAIAKVTVDSKQQAPHFYVTAEVDMARAMTLRREINEALPAEDRVSVNDMVVRACSVALGRHPKFNAFFREDHLQFNDAINIGIAISLEAGLIVPGISGCGNKSLAEIASASKDLITRANSGSLRNEEYSGTTFSISNLGMFDVDSFAAIIFPPHAAVLAVGTVKEQPVVREGQLAVGQVMKATLSTDHRVADGAEAARFLVEVKSLLEQPISLLL</sequence>
<dbReference type="AlphaFoldDB" id="A0AA35QRJ6"/>
<evidence type="ECO:0000256" key="1">
    <source>
        <dbReference type="ARBA" id="ARBA00007317"/>
    </source>
</evidence>
<dbReference type="InterPro" id="IPR023213">
    <property type="entry name" value="CAT-like_dom_sf"/>
</dbReference>
<dbReference type="Gene3D" id="2.40.50.100">
    <property type="match status" value="1"/>
</dbReference>
<evidence type="ECO:0000313" key="7">
    <source>
        <dbReference type="EMBL" id="CAI7989124.1"/>
    </source>
</evidence>
<dbReference type="CDD" id="cd06849">
    <property type="entry name" value="lipoyl_domain"/>
    <property type="match status" value="1"/>
</dbReference>
<evidence type="ECO:0000259" key="5">
    <source>
        <dbReference type="PROSITE" id="PS50968"/>
    </source>
</evidence>
<dbReference type="SUPFAM" id="SSF47005">
    <property type="entry name" value="Peripheral subunit-binding domain of 2-oxo acid dehydrogenase complex"/>
    <property type="match status" value="2"/>
</dbReference>
<evidence type="ECO:0000256" key="3">
    <source>
        <dbReference type="ARBA" id="ARBA00022946"/>
    </source>
</evidence>
<keyword evidence="4" id="KW-0808">Transferase</keyword>
<dbReference type="InterPro" id="IPR003016">
    <property type="entry name" value="2-oxoA_DH_lipoyl-BS"/>
</dbReference>